<accession>A0ABW6KAG4</accession>
<evidence type="ECO:0000313" key="2">
    <source>
        <dbReference type="Proteomes" id="UP001601059"/>
    </source>
</evidence>
<organism evidence="1 2">
    <name type="scientific">Cytobacillus spartinae</name>
    <dbReference type="NCBI Taxonomy" id="3299023"/>
    <lineage>
        <taxon>Bacteria</taxon>
        <taxon>Bacillati</taxon>
        <taxon>Bacillota</taxon>
        <taxon>Bacilli</taxon>
        <taxon>Bacillales</taxon>
        <taxon>Bacillaceae</taxon>
        <taxon>Cytobacillus</taxon>
    </lineage>
</organism>
<keyword evidence="2" id="KW-1185">Reference proteome</keyword>
<protein>
    <submittedName>
        <fullName evidence="1">Uncharacterized protein</fullName>
    </submittedName>
</protein>
<reference evidence="1 2" key="1">
    <citation type="submission" date="2024-08" db="EMBL/GenBank/DDBJ databases">
        <title>Two novel Cytobacillus novel species.</title>
        <authorList>
            <person name="Liu G."/>
        </authorList>
    </citation>
    <scope>NUCLEOTIDE SEQUENCE [LARGE SCALE GENOMIC DNA]</scope>
    <source>
        <strain evidence="1 2">FJAT-54145</strain>
    </source>
</reference>
<dbReference type="RefSeq" id="WP_389361111.1">
    <property type="nucleotide sequence ID" value="NZ_JBIACK010000004.1"/>
</dbReference>
<sequence length="152" mass="17668">MMTIQLPLTLSDLHVKESISSHPDAKGNDIIDGITWEVSAKTNLDVRKEVLWQYVKNTEMFDHFKKKLIGHCLKNRDALDGLIPQIAKGGRNRFRTVVMSWAPEFEGTHYLQHISSTENHITFRVTLCYPKTDTQHWLNSFNYLTNKNVEIR</sequence>
<proteinExistence type="predicted"/>
<dbReference type="Proteomes" id="UP001601059">
    <property type="component" value="Unassembled WGS sequence"/>
</dbReference>
<name>A0ABW6KAG4_9BACI</name>
<dbReference type="EMBL" id="JBIACK010000004">
    <property type="protein sequence ID" value="MFE8701203.1"/>
    <property type="molecule type" value="Genomic_DNA"/>
</dbReference>
<gene>
    <name evidence="1" type="ORF">ACFYKX_11410</name>
</gene>
<comment type="caution">
    <text evidence="1">The sequence shown here is derived from an EMBL/GenBank/DDBJ whole genome shotgun (WGS) entry which is preliminary data.</text>
</comment>
<evidence type="ECO:0000313" key="1">
    <source>
        <dbReference type="EMBL" id="MFE8701203.1"/>
    </source>
</evidence>